<dbReference type="GO" id="GO:0008356">
    <property type="term" value="P:asymmetric cell division"/>
    <property type="evidence" value="ECO:0007669"/>
    <property type="project" value="InterPro"/>
</dbReference>
<feature type="compositionally biased region" description="Low complexity" evidence="2">
    <location>
        <begin position="232"/>
        <end position="252"/>
    </location>
</feature>
<proteinExistence type="predicted"/>
<feature type="region of interest" description="Disordered" evidence="2">
    <location>
        <begin position="164"/>
        <end position="256"/>
    </location>
</feature>
<evidence type="ECO:0000313" key="5">
    <source>
        <dbReference type="Proteomes" id="UP000008810"/>
    </source>
</evidence>
<dbReference type="ExpressionAtlas" id="A0A0Q3PW66">
    <property type="expression patterns" value="baseline and differential"/>
</dbReference>
<organism evidence="3">
    <name type="scientific">Brachypodium distachyon</name>
    <name type="common">Purple false brome</name>
    <name type="synonym">Trachynia distachya</name>
    <dbReference type="NCBI Taxonomy" id="15368"/>
    <lineage>
        <taxon>Eukaryota</taxon>
        <taxon>Viridiplantae</taxon>
        <taxon>Streptophyta</taxon>
        <taxon>Embryophyta</taxon>
        <taxon>Tracheophyta</taxon>
        <taxon>Spermatophyta</taxon>
        <taxon>Magnoliopsida</taxon>
        <taxon>Liliopsida</taxon>
        <taxon>Poales</taxon>
        <taxon>Poaceae</taxon>
        <taxon>BOP clade</taxon>
        <taxon>Pooideae</taxon>
        <taxon>Stipodae</taxon>
        <taxon>Brachypodieae</taxon>
        <taxon>Brachypodium</taxon>
    </lineage>
</organism>
<feature type="coiled-coil region" evidence="1">
    <location>
        <begin position="339"/>
        <end position="373"/>
    </location>
</feature>
<reference evidence="3" key="2">
    <citation type="submission" date="2017-06" db="EMBL/GenBank/DDBJ databases">
        <title>WGS assembly of Brachypodium distachyon.</title>
        <authorList>
            <consortium name="The International Brachypodium Initiative"/>
            <person name="Lucas S."/>
            <person name="Harmon-Smith M."/>
            <person name="Lail K."/>
            <person name="Tice H."/>
            <person name="Grimwood J."/>
            <person name="Bruce D."/>
            <person name="Barry K."/>
            <person name="Shu S."/>
            <person name="Lindquist E."/>
            <person name="Wang M."/>
            <person name="Pitluck S."/>
            <person name="Vogel J.P."/>
            <person name="Garvin D.F."/>
            <person name="Mockler T.C."/>
            <person name="Schmutz J."/>
            <person name="Rokhsar D."/>
            <person name="Bevan M.W."/>
        </authorList>
    </citation>
    <scope>NUCLEOTIDE SEQUENCE</scope>
    <source>
        <strain evidence="3">Bd21</strain>
    </source>
</reference>
<dbReference type="Proteomes" id="UP000008810">
    <property type="component" value="Chromosome 3"/>
</dbReference>
<feature type="compositionally biased region" description="Basic and acidic residues" evidence="2">
    <location>
        <begin position="193"/>
        <end position="203"/>
    </location>
</feature>
<gene>
    <name evidence="4" type="primary">LOC100834922</name>
    <name evidence="3" type="ORF">BRADI_3g06076v3</name>
</gene>
<feature type="compositionally biased region" description="Basic and acidic residues" evidence="2">
    <location>
        <begin position="301"/>
        <end position="310"/>
    </location>
</feature>
<evidence type="ECO:0000256" key="1">
    <source>
        <dbReference type="SAM" id="Coils"/>
    </source>
</evidence>
<feature type="region of interest" description="Disordered" evidence="2">
    <location>
        <begin position="374"/>
        <end position="401"/>
    </location>
</feature>
<dbReference type="EnsemblPlants" id="KQJ93673">
    <property type="protein sequence ID" value="KQJ93673"/>
    <property type="gene ID" value="BRADI_3g06076v3"/>
</dbReference>
<reference evidence="3 4" key="1">
    <citation type="journal article" date="2010" name="Nature">
        <title>Genome sequencing and analysis of the model grass Brachypodium distachyon.</title>
        <authorList>
            <consortium name="International Brachypodium Initiative"/>
        </authorList>
    </citation>
    <scope>NUCLEOTIDE SEQUENCE [LARGE SCALE GENOMIC DNA]</scope>
    <source>
        <strain evidence="3 4">Bd21</strain>
    </source>
</reference>
<keyword evidence="1" id="KW-0175">Coiled coil</keyword>
<feature type="compositionally biased region" description="Low complexity" evidence="2">
    <location>
        <begin position="165"/>
        <end position="182"/>
    </location>
</feature>
<dbReference type="EMBL" id="CM000882">
    <property type="protein sequence ID" value="KQJ93673.1"/>
    <property type="molecule type" value="Genomic_DNA"/>
</dbReference>
<dbReference type="InterPro" id="IPR040348">
    <property type="entry name" value="POLAR-like"/>
</dbReference>
<feature type="coiled-coil region" evidence="1">
    <location>
        <begin position="135"/>
        <end position="162"/>
    </location>
</feature>
<accession>A0A0Q3PW66</accession>
<sequence length="401" mass="43052">MASAGDAIGEAAAGAETMAKRKKRISDCLVDSDDGPDDAPPFPGTPRLRIPMFTCARLRFGGRKAGGRRKEAAAAAAIAAEKSEEGASVDSSAILCFVRPAGWKVASSSGASTAEAAAGMGLGLLFLLAKTCSELKKMAEVRAQMEALLDEMRGQLAAARTTKITSTGNNNHAAASSSSPSPGRRPRRHSRRRVDQGRERRGEPSASSAFYAMTGNPLFDDLDRREPCGRGAAASSETASGESETTTAEVESPGATSMAVDLTRQFQHNRDTNQETSEWSSSDDGEFIELDGGFFRGGGGGERRGDYSEECYRAESEEERAGEGVSALEVERRLQEIVHRRSRERIEELESSLRRAERKLVEKEMEARLWKDTAKLALQPPPPPPRQQGEDADGAVASSLR</sequence>
<evidence type="ECO:0000313" key="4">
    <source>
        <dbReference type="EnsemblPlants" id="KQJ93673"/>
    </source>
</evidence>
<dbReference type="AlphaFoldDB" id="A0A0Q3PW66"/>
<dbReference type="PANTHER" id="PTHR33476:SF24">
    <property type="entry name" value="PROTEIN POLAR LOCALIZATION DURING ASYMMETRIC DIVISION AND REDISTRIBUTION"/>
    <property type="match status" value="1"/>
</dbReference>
<reference evidence="4" key="3">
    <citation type="submission" date="2018-08" db="UniProtKB">
        <authorList>
            <consortium name="EnsemblPlants"/>
        </authorList>
    </citation>
    <scope>IDENTIFICATION</scope>
    <source>
        <strain evidence="4">cv. Bd21</strain>
    </source>
</reference>
<feature type="region of interest" description="Disordered" evidence="2">
    <location>
        <begin position="269"/>
        <end position="310"/>
    </location>
</feature>
<evidence type="ECO:0000313" key="3">
    <source>
        <dbReference type="EMBL" id="KQJ93673.1"/>
    </source>
</evidence>
<dbReference type="GeneID" id="100834922"/>
<dbReference type="Gramene" id="KQJ93673">
    <property type="protein sequence ID" value="KQJ93673"/>
    <property type="gene ID" value="BRADI_3g06076v3"/>
</dbReference>
<dbReference type="RefSeq" id="XP_014756131.1">
    <property type="nucleotide sequence ID" value="XM_014900645.2"/>
</dbReference>
<evidence type="ECO:0000256" key="2">
    <source>
        <dbReference type="SAM" id="MobiDB-lite"/>
    </source>
</evidence>
<name>A0A0Q3PW66_BRADI</name>
<protein>
    <submittedName>
        <fullName evidence="3 4">Uncharacterized protein</fullName>
    </submittedName>
</protein>
<keyword evidence="5" id="KW-1185">Reference proteome</keyword>
<dbReference type="OrthoDB" id="1916242at2759"/>
<dbReference type="PANTHER" id="PTHR33476">
    <property type="entry name" value="EMB|CAB62613.1"/>
    <property type="match status" value="1"/>
</dbReference>